<feature type="compositionally biased region" description="Polar residues" evidence="7">
    <location>
        <begin position="93"/>
        <end position="108"/>
    </location>
</feature>
<name>A0A2N3MYH5_9PEZI</name>
<protein>
    <recommendedName>
        <fullName evidence="8">C2H2-type domain-containing protein</fullName>
    </recommendedName>
</protein>
<evidence type="ECO:0000259" key="8">
    <source>
        <dbReference type="PROSITE" id="PS50157"/>
    </source>
</evidence>
<dbReference type="InterPro" id="IPR013087">
    <property type="entry name" value="Znf_C2H2_type"/>
</dbReference>
<feature type="region of interest" description="Disordered" evidence="7">
    <location>
        <begin position="466"/>
        <end position="594"/>
    </location>
</feature>
<dbReference type="PANTHER" id="PTHR15180">
    <property type="entry name" value="GENERAL TRANSCRIPTION FACTOR 3C POLYPEPTIDE 1"/>
    <property type="match status" value="1"/>
</dbReference>
<keyword evidence="6" id="KW-0862">Zinc</keyword>
<accession>A0A2N3MYH5</accession>
<dbReference type="PROSITE" id="PS50157">
    <property type="entry name" value="ZINC_FINGER_C2H2_2"/>
    <property type="match status" value="1"/>
</dbReference>
<evidence type="ECO:0000256" key="7">
    <source>
        <dbReference type="SAM" id="MobiDB-lite"/>
    </source>
</evidence>
<dbReference type="InterPro" id="IPR044210">
    <property type="entry name" value="Tfc3-like"/>
</dbReference>
<feature type="compositionally biased region" description="Polar residues" evidence="7">
    <location>
        <begin position="786"/>
        <end position="805"/>
    </location>
</feature>
<dbReference type="VEuPathDB" id="FungiDB:jhhlp_008602"/>
<keyword evidence="6" id="KW-0479">Metal-binding</keyword>
<dbReference type="Pfam" id="PF04182">
    <property type="entry name" value="B-block_TFIIIC"/>
    <property type="match status" value="1"/>
</dbReference>
<feature type="region of interest" description="Disordered" evidence="7">
    <location>
        <begin position="93"/>
        <end position="117"/>
    </location>
</feature>
<dbReference type="EMBL" id="NLAX01001623">
    <property type="protein sequence ID" value="PKS05231.1"/>
    <property type="molecule type" value="Genomic_DNA"/>
</dbReference>
<dbReference type="GO" id="GO:0003677">
    <property type="term" value="F:DNA binding"/>
    <property type="evidence" value="ECO:0007669"/>
    <property type="project" value="UniProtKB-KW"/>
</dbReference>
<evidence type="ECO:0000256" key="3">
    <source>
        <dbReference type="ARBA" id="ARBA00023125"/>
    </source>
</evidence>
<feature type="compositionally biased region" description="Basic and acidic residues" evidence="7">
    <location>
        <begin position="1735"/>
        <end position="1745"/>
    </location>
</feature>
<feature type="region of interest" description="Disordered" evidence="7">
    <location>
        <begin position="1003"/>
        <end position="1039"/>
    </location>
</feature>
<evidence type="ECO:0000256" key="6">
    <source>
        <dbReference type="PROSITE-ProRule" id="PRU00042"/>
    </source>
</evidence>
<evidence type="ECO:0000313" key="10">
    <source>
        <dbReference type="Proteomes" id="UP000233524"/>
    </source>
</evidence>
<dbReference type="Proteomes" id="UP000233524">
    <property type="component" value="Unassembled WGS sequence"/>
</dbReference>
<proteinExistence type="predicted"/>
<dbReference type="OrthoDB" id="5403573at2759"/>
<dbReference type="InParanoid" id="A0A2N3MYH5"/>
<keyword evidence="10" id="KW-1185">Reference proteome</keyword>
<dbReference type="GO" id="GO:0008270">
    <property type="term" value="F:zinc ion binding"/>
    <property type="evidence" value="ECO:0007669"/>
    <property type="project" value="UniProtKB-KW"/>
</dbReference>
<feature type="compositionally biased region" description="Basic residues" evidence="7">
    <location>
        <begin position="1725"/>
        <end position="1734"/>
    </location>
</feature>
<sequence>MRGKHLESSIEGLILRIACSGYKGCSVEDFLVTLLSLSGNEVGSHTAASTPVTDGNRNIWRWVTARPDVSVGVNGRWNHLSLDQLLSIPENEVQSSTDELPSETTSGHRLSPGMEIASPTELPTIRPRLYVSESKMWSCLTGHGIDYQKVTRFEWLALVGIASVMEEGILQGDLTRLVGQDKRSLPKRTDALARKGYIVKRPILARGCKTSKLWLKPFTPSVQIQKHSTETITEICNADFPRDAIVGDLEPVPWRHHWSGDTIDYATLGRSIMGVVKEFGVIRYQDLRMKLGVAGHPWQMKVVTRTCRFFIELGLLQYVTASMGNRIFRDCIKFKRDITPEDLVTFISGGGSAFKFGNNHEPKKLSTKMPKDDAIRSSPTENWCPDKPLTTAVLEVILSSGPKGITNKGLAFNTIGVFFERHVSAVSTAVSLRDTQPSHLRQFRARKEYCRSGRFAFYKFFPDDVPTDSERLQPEGNTSSPTGPRLRVHGVGSPEVHDAETIYGFGPPQGRSPGTNFRPAVSKSVTDGRKRPSQFDLSSSRKKRKLDVMGPDPSVPEPSQATPNRKRGRPRKDPTGETVTKLRRKPSSTSNRKPFTCDKCGGSWKNDVGLKYHQRKSKTSCNPAFIAKPLTHVVQPSRRNDSRKALGVSSRAVESKALINFKSWKGDATMQIRTCHHQERPASEPAANCRLMDDTNEISLPTIGQYTHASFIGGVIDHHLTQAKNGPAGVSNFPVGPNSIGGKRHQTNRKTKDTSLNQSPNVETPKDPAARLSMDSRPRDVAHTKPSINAIQIQTERSLSTNPLLASTDHHGARTQDADPLSTHGEPVTSTRSIPPFTPSALFNDTLTGDARDVLRAKEIIKYLLTNNYGAFPSRISLWHAVLVVWHKTFSGDNIPTYTISQRAVKELIKKKEAVENTFAFRNSVGAISDCYLLVEAGTDPNLPRFQGLKALMKEAHPRPYIPPEFAHPSAETLTEDEPGGPQWGSGRRKHVMSVEVLDAPVYMSQTARRRSTQRTTSGAQGTEGSKPSRRAGRAFKVSSASAWSNVPQGWQYTSTYRQIKFLKPNTHLGEEGSTGAPDPGKPVFPGSASTVDQILKIDNGDREIPTRQYADIKFTECIDIQKDEHEWPTPDNDFFESKEGSFTLIGPMPDREGVLQHVRQPTGYSSLDRAYGSMYGSFPAQEQPDYLFARPVGPTSTRAVLARGRPRSRRDRLLPRPRLKERVLSTIEDANGNLRPRPLIEGVAIDGFTVEEALTVAFVAVRALLGGSNKAIDWGLLIKLFPDQSLNDLRRFWVKLSKDRIHFLTSFTEKFQDAFLKAYEDGELPPLDYDNIGEYDWQALISWAIELRRTNFVKLPIKKSAKGSNSPVRGFTLADQPRQPRHWHERFYHHQASIFSRFELSTSECAALAVPGQKKGIPEETAPSPVQVAISWVRALSTTPPDKCPPDVVKNKLSTLAESREQVNMILDEAVTSLNTRRIITKRIRSRPYMLSRPFQSNLAKFGQEKKFRAASEFKSLLDETFRRGEPFKIPFLAEDGANMALINLYAYGRLDITGTNIPQIPLGFKPGNYESRKMPKSHLLFGLVATPSDSYLFDDEISILEVTKNTPPPVDAPGNLTPFWCDFFGDINMAMWTKFLGLVCFMLAIRGSMPFNMLSLQTKAYLEEFDLRLLVDWGKSVGLFDEDDRSGGITVTEWWWLVVGRQREWPDSGVEERQAPPKEKVPRPRGRPRKKKPVEGNNHDAETSKAGQEI</sequence>
<reference evidence="9 10" key="1">
    <citation type="journal article" date="2017" name="G3 (Bethesda)">
        <title>First Draft Genome Sequence of the Pathogenic Fungus Lomentospora prolificans (Formerly Scedosporium prolificans).</title>
        <authorList>
            <person name="Luo R."/>
            <person name="Zimin A."/>
            <person name="Workman R."/>
            <person name="Fan Y."/>
            <person name="Pertea G."/>
            <person name="Grossman N."/>
            <person name="Wear M.P."/>
            <person name="Jia B."/>
            <person name="Miller H."/>
            <person name="Casadevall A."/>
            <person name="Timp W."/>
            <person name="Zhang S.X."/>
            <person name="Salzberg S.L."/>
        </authorList>
    </citation>
    <scope>NUCLEOTIDE SEQUENCE [LARGE SCALE GENOMIC DNA]</scope>
    <source>
        <strain evidence="9 10">JHH-5317</strain>
    </source>
</reference>
<comment type="caution">
    <text evidence="9">The sequence shown here is derived from an EMBL/GenBank/DDBJ whole genome shotgun (WGS) entry which is preliminary data.</text>
</comment>
<gene>
    <name evidence="9" type="ORF">jhhlp_008602</name>
</gene>
<keyword evidence="2" id="KW-0597">Phosphoprotein</keyword>
<keyword evidence="3" id="KW-0238">DNA-binding</keyword>
<evidence type="ECO:0000256" key="1">
    <source>
        <dbReference type="ARBA" id="ARBA00004123"/>
    </source>
</evidence>
<keyword evidence="4" id="KW-0804">Transcription</keyword>
<dbReference type="InterPro" id="IPR007309">
    <property type="entry name" value="TFIIIC_Bblock-bd"/>
</dbReference>
<comment type="subcellular location">
    <subcellularLocation>
        <location evidence="1">Nucleus</location>
    </subcellularLocation>
</comment>
<keyword evidence="5" id="KW-0539">Nucleus</keyword>
<dbReference type="GO" id="GO:0042791">
    <property type="term" value="P:5S class rRNA transcription by RNA polymerase III"/>
    <property type="evidence" value="ECO:0007669"/>
    <property type="project" value="TreeGrafter"/>
</dbReference>
<dbReference type="GO" id="GO:0005634">
    <property type="term" value="C:nucleus"/>
    <property type="evidence" value="ECO:0007669"/>
    <property type="project" value="UniProtKB-SubCell"/>
</dbReference>
<evidence type="ECO:0000256" key="2">
    <source>
        <dbReference type="ARBA" id="ARBA00022553"/>
    </source>
</evidence>
<keyword evidence="6" id="KW-0863">Zinc-finger</keyword>
<dbReference type="GO" id="GO:0000127">
    <property type="term" value="C:transcription factor TFIIIC complex"/>
    <property type="evidence" value="ECO:0007669"/>
    <property type="project" value="InterPro"/>
</dbReference>
<feature type="compositionally biased region" description="Basic and acidic residues" evidence="7">
    <location>
        <begin position="1707"/>
        <end position="1724"/>
    </location>
</feature>
<dbReference type="InterPro" id="IPR046488">
    <property type="entry name" value="Sfc3/Tfc3_C"/>
</dbReference>
<dbReference type="GO" id="GO:0006384">
    <property type="term" value="P:transcription initiation at RNA polymerase III promoter"/>
    <property type="evidence" value="ECO:0007669"/>
    <property type="project" value="InterPro"/>
</dbReference>
<evidence type="ECO:0000256" key="4">
    <source>
        <dbReference type="ARBA" id="ARBA00023163"/>
    </source>
</evidence>
<feature type="region of interest" description="Disordered" evidence="7">
    <location>
        <begin position="1707"/>
        <end position="1752"/>
    </location>
</feature>
<feature type="domain" description="C2H2-type" evidence="8">
    <location>
        <begin position="595"/>
        <end position="623"/>
    </location>
</feature>
<dbReference type="Pfam" id="PF20222">
    <property type="entry name" value="DUF6581"/>
    <property type="match status" value="1"/>
</dbReference>
<evidence type="ECO:0000313" key="9">
    <source>
        <dbReference type="EMBL" id="PKS05231.1"/>
    </source>
</evidence>
<feature type="compositionally biased region" description="Basic and acidic residues" evidence="7">
    <location>
        <begin position="764"/>
        <end position="783"/>
    </location>
</feature>
<dbReference type="PANTHER" id="PTHR15180:SF1">
    <property type="entry name" value="GENERAL TRANSCRIPTION FACTOR 3C POLYPEPTIDE 1"/>
    <property type="match status" value="1"/>
</dbReference>
<feature type="region of interest" description="Disordered" evidence="7">
    <location>
        <begin position="727"/>
        <end position="839"/>
    </location>
</feature>
<feature type="compositionally biased region" description="Basic and acidic residues" evidence="7">
    <location>
        <begin position="808"/>
        <end position="817"/>
    </location>
</feature>
<evidence type="ECO:0000256" key="5">
    <source>
        <dbReference type="ARBA" id="ARBA00023242"/>
    </source>
</evidence>
<organism evidence="9 10">
    <name type="scientific">Lomentospora prolificans</name>
    <dbReference type="NCBI Taxonomy" id="41688"/>
    <lineage>
        <taxon>Eukaryota</taxon>
        <taxon>Fungi</taxon>
        <taxon>Dikarya</taxon>
        <taxon>Ascomycota</taxon>
        <taxon>Pezizomycotina</taxon>
        <taxon>Sordariomycetes</taxon>
        <taxon>Hypocreomycetidae</taxon>
        <taxon>Microascales</taxon>
        <taxon>Microascaceae</taxon>
        <taxon>Lomentospora</taxon>
    </lineage>
</organism>
<dbReference type="STRING" id="41688.A0A2N3MYH5"/>